<keyword evidence="4" id="KW-1185">Reference proteome</keyword>
<dbReference type="PANTHER" id="PTHR14873:SF1">
    <property type="entry name" value="OS06G0694100 PROTEIN"/>
    <property type="match status" value="1"/>
</dbReference>
<dbReference type="KEGG" id="spu:591081"/>
<name>A0A7M7REU9_STRPU</name>
<dbReference type="SUPFAM" id="SSF48371">
    <property type="entry name" value="ARM repeat"/>
    <property type="match status" value="1"/>
</dbReference>
<evidence type="ECO:0000313" key="3">
    <source>
        <dbReference type="EnsemblMetazoa" id="XP_795754"/>
    </source>
</evidence>
<dbReference type="GO" id="GO:0110078">
    <property type="term" value="C:TTT Hsp90 cochaperone complex"/>
    <property type="evidence" value="ECO:0007669"/>
    <property type="project" value="InterPro"/>
</dbReference>
<feature type="compositionally biased region" description="Basic and acidic residues" evidence="2">
    <location>
        <begin position="142"/>
        <end position="155"/>
    </location>
</feature>
<evidence type="ECO:0000256" key="2">
    <source>
        <dbReference type="SAM" id="MobiDB-lite"/>
    </source>
</evidence>
<sequence>MSLETTDDSQTTTTPSNGTLAAMEILHSICEEVEKGNLVEKRGHLEMLLQQTPSKWFHLGTNHDLQRGRYQDLGELCIKVVLLLIKQTKISLASCHEADAGGDHDIKYKEHASLAHAAMAIVSLLLSKLRPNPKDNSSVDQGRIESVRSNEGHGEQEEENDSDIGRCSPLSDGPQVGHQDGQHKLPRLDDAFQDSQQNRSMDGLKSSGSFPTIFRENEGHFSIRPKDSDILGCLPPDILDESLEGQLDDRESEEKGECSDRLLRGVMKSTIGPSIVLCSLHAQKHPWTSKASRQAGNALLTQLTRICGCNSISTLLSGCHNETQQHDGVSLRRLIPKGAFGLAIVELKQQLTRSDWKKYPAAKHTFTWLLAHMKHPYVGEQIDHCLPPSLLFVDDFEMENKVLGIQCLKHIIENVDPTELRWYGRAEVIYEALYPLMYNHKPDLIDVLYPCFLATLKVVEKDPKKTDQPRKLGRYDKALQIILSNMEGEQRIAVRQANARHLPSFIVAMGITILWHIKRLVRIIIAYLETSDGIEETGRILTLRILQAVIVQAWPRMMSHCSDLMKSLLKLVLDISRGPTDISPQVRDTVRKECIECMTLLKRCCGTVVEDTVNMLLGSNLKDRFLKDCLENVLEG</sequence>
<dbReference type="OMA" id="ASCHEAD"/>
<comment type="similarity">
    <text evidence="1">Belongs to the TTI2 family.</text>
</comment>
<dbReference type="OrthoDB" id="6417021at2759"/>
<dbReference type="InParanoid" id="A0A7M7REU9"/>
<evidence type="ECO:0000256" key="1">
    <source>
        <dbReference type="ARBA" id="ARBA00034736"/>
    </source>
</evidence>
<dbReference type="PANTHER" id="PTHR14873">
    <property type="entry name" value="OS06G0694100 PROTEIN"/>
    <property type="match status" value="1"/>
</dbReference>
<protein>
    <recommendedName>
        <fullName evidence="5">TELO2-interacting protein 2</fullName>
    </recommendedName>
</protein>
<dbReference type="GeneID" id="591081"/>
<dbReference type="InterPro" id="IPR018870">
    <property type="entry name" value="Tti2"/>
</dbReference>
<reference evidence="4" key="1">
    <citation type="submission" date="2015-02" db="EMBL/GenBank/DDBJ databases">
        <title>Genome sequencing for Strongylocentrotus purpuratus.</title>
        <authorList>
            <person name="Murali S."/>
            <person name="Liu Y."/>
            <person name="Vee V."/>
            <person name="English A."/>
            <person name="Wang M."/>
            <person name="Skinner E."/>
            <person name="Han Y."/>
            <person name="Muzny D.M."/>
            <person name="Worley K.C."/>
            <person name="Gibbs R.A."/>
        </authorList>
    </citation>
    <scope>NUCLEOTIDE SEQUENCE</scope>
</reference>
<dbReference type="AlphaFoldDB" id="A0A7M7REU9"/>
<organism evidence="3 4">
    <name type="scientific">Strongylocentrotus purpuratus</name>
    <name type="common">Purple sea urchin</name>
    <dbReference type="NCBI Taxonomy" id="7668"/>
    <lineage>
        <taxon>Eukaryota</taxon>
        <taxon>Metazoa</taxon>
        <taxon>Echinodermata</taxon>
        <taxon>Eleutherozoa</taxon>
        <taxon>Echinozoa</taxon>
        <taxon>Echinoidea</taxon>
        <taxon>Euechinoidea</taxon>
        <taxon>Echinacea</taxon>
        <taxon>Camarodonta</taxon>
        <taxon>Echinidea</taxon>
        <taxon>Strongylocentrotidae</taxon>
        <taxon>Strongylocentrotus</taxon>
    </lineage>
</organism>
<accession>A0A7M7REU9</accession>
<dbReference type="Pfam" id="PF10521">
    <property type="entry name" value="Tti2"/>
    <property type="match status" value="1"/>
</dbReference>
<dbReference type="InterPro" id="IPR016024">
    <property type="entry name" value="ARM-type_fold"/>
</dbReference>
<dbReference type="Proteomes" id="UP000007110">
    <property type="component" value="Unassembled WGS sequence"/>
</dbReference>
<dbReference type="FunCoup" id="A0A7M7REU9">
    <property type="interactions" value="866"/>
</dbReference>
<proteinExistence type="inferred from homology"/>
<reference evidence="3" key="2">
    <citation type="submission" date="2021-01" db="UniProtKB">
        <authorList>
            <consortium name="EnsemblMetazoa"/>
        </authorList>
    </citation>
    <scope>IDENTIFICATION</scope>
</reference>
<evidence type="ECO:0000313" key="4">
    <source>
        <dbReference type="Proteomes" id="UP000007110"/>
    </source>
</evidence>
<dbReference type="CTD" id="80185"/>
<evidence type="ECO:0008006" key="5">
    <source>
        <dbReference type="Google" id="ProtNLM"/>
    </source>
</evidence>
<feature type="region of interest" description="Disordered" evidence="2">
    <location>
        <begin position="132"/>
        <end position="185"/>
    </location>
</feature>
<dbReference type="EnsemblMetazoa" id="XM_790661">
    <property type="protein sequence ID" value="XP_795754"/>
    <property type="gene ID" value="LOC591081"/>
</dbReference>
<dbReference type="RefSeq" id="XP_795754.3">
    <property type="nucleotide sequence ID" value="XM_790661.5"/>
</dbReference>